<accession>A0A0L8BIA0</accession>
<dbReference type="AlphaFoldDB" id="A0A0L8BIA0"/>
<dbReference type="RefSeq" id="WP_053252049.1">
    <property type="nucleotide sequence ID" value="NZ_LGAP01000028.1"/>
</dbReference>
<evidence type="ECO:0000313" key="2">
    <source>
        <dbReference type="Proteomes" id="UP000037425"/>
    </source>
</evidence>
<organism evidence="1 2">
    <name type="scientific">Ensifer adhaerens</name>
    <name type="common">Sinorhizobium morelense</name>
    <dbReference type="NCBI Taxonomy" id="106592"/>
    <lineage>
        <taxon>Bacteria</taxon>
        <taxon>Pseudomonadati</taxon>
        <taxon>Pseudomonadota</taxon>
        <taxon>Alphaproteobacteria</taxon>
        <taxon>Hyphomicrobiales</taxon>
        <taxon>Rhizobiaceae</taxon>
        <taxon>Sinorhizobium/Ensifer group</taxon>
        <taxon>Ensifer</taxon>
    </lineage>
</organism>
<reference evidence="2" key="1">
    <citation type="submission" date="2015-07" db="EMBL/GenBank/DDBJ databases">
        <title>Whole genome sequence of an Ensifer adhaerens strain isolated from a cave pool in the Wind Cave National Park.</title>
        <authorList>
            <person name="Eng W.W.H."/>
            <person name="Gan H.M."/>
            <person name="Barton H.A."/>
            <person name="Savka M.A."/>
        </authorList>
    </citation>
    <scope>NUCLEOTIDE SEQUENCE [LARGE SCALE GENOMIC DNA]</scope>
    <source>
        <strain evidence="2">SD006</strain>
    </source>
</reference>
<dbReference type="EMBL" id="LGAP01000028">
    <property type="protein sequence ID" value="KOF14280.1"/>
    <property type="molecule type" value="Genomic_DNA"/>
</dbReference>
<protein>
    <submittedName>
        <fullName evidence="1">4-hydroxybenzoyl-CoA thioesterase</fullName>
    </submittedName>
</protein>
<evidence type="ECO:0000313" key="1">
    <source>
        <dbReference type="EMBL" id="KOF14280.1"/>
    </source>
</evidence>
<dbReference type="Pfam" id="PF13279">
    <property type="entry name" value="4HBT_2"/>
    <property type="match status" value="1"/>
</dbReference>
<dbReference type="SUPFAM" id="SSF54637">
    <property type="entry name" value="Thioesterase/thiol ester dehydrase-isomerase"/>
    <property type="match status" value="1"/>
</dbReference>
<dbReference type="Proteomes" id="UP000037425">
    <property type="component" value="Unassembled WGS sequence"/>
</dbReference>
<gene>
    <name evidence="1" type="ORF">AC244_27850</name>
</gene>
<sequence>MPSQPLTTYVGVAHPWMCDTMGHMNVRHYAAMFDDASFQLLGHIAGLDIEGEPGRGWADVRSEVEYKHETKAGTLITIRSRVVKLGRSSVTFEQVMSGTLDDVIHAVNRTVTVRFDLSARTAMALEPAARGRAEALLQA</sequence>
<comment type="caution">
    <text evidence="1">The sequence shown here is derived from an EMBL/GenBank/DDBJ whole genome shotgun (WGS) entry which is preliminary data.</text>
</comment>
<name>A0A0L8BIA0_ENSAD</name>
<dbReference type="InterPro" id="IPR029069">
    <property type="entry name" value="HotDog_dom_sf"/>
</dbReference>
<dbReference type="Gene3D" id="3.10.129.10">
    <property type="entry name" value="Hotdog Thioesterase"/>
    <property type="match status" value="1"/>
</dbReference>
<dbReference type="PATRIC" id="fig|106592.7.peg.4372"/>
<dbReference type="OrthoDB" id="7597365at2"/>
<proteinExistence type="predicted"/>
<dbReference type="CDD" id="cd00586">
    <property type="entry name" value="4HBT"/>
    <property type="match status" value="1"/>
</dbReference>